<protein>
    <submittedName>
        <fullName evidence="1">Uncharacterized protein</fullName>
    </submittedName>
</protein>
<organism evidence="1 2">
    <name type="scientific">Streptomyces bottropensis ATCC 25435</name>
    <dbReference type="NCBI Taxonomy" id="1054862"/>
    <lineage>
        <taxon>Bacteria</taxon>
        <taxon>Bacillati</taxon>
        <taxon>Actinomycetota</taxon>
        <taxon>Actinomycetes</taxon>
        <taxon>Kitasatosporales</taxon>
        <taxon>Streptomycetaceae</taxon>
        <taxon>Streptomyces</taxon>
    </lineage>
</organism>
<accession>M3DB29</accession>
<name>M3DB29_9ACTN</name>
<dbReference type="EMBL" id="KB405089">
    <property type="protein sequence ID" value="EMF53542.1"/>
    <property type="molecule type" value="Genomic_DNA"/>
</dbReference>
<dbReference type="AlphaFoldDB" id="M3DB29"/>
<dbReference type="Proteomes" id="UP000030760">
    <property type="component" value="Unassembled WGS sequence"/>
</dbReference>
<proteinExistence type="predicted"/>
<sequence>MRALGRWGRLTCWLHALKVSACACHPHLPVPSAAAESACGARFPPVA</sequence>
<evidence type="ECO:0000313" key="2">
    <source>
        <dbReference type="Proteomes" id="UP000030760"/>
    </source>
</evidence>
<gene>
    <name evidence="1" type="ORF">SBD_5088</name>
</gene>
<reference evidence="2" key="1">
    <citation type="journal article" date="2013" name="Genome Announc.">
        <title>Draft Genome Sequence of Streptomyces bottropensis ATCC 25435, a Bottromycin-Producing Actinomycete.</title>
        <authorList>
            <person name="Zhang H."/>
            <person name="Zhou W."/>
            <person name="Zhuang Y."/>
            <person name="Liang X."/>
            <person name="Liu T."/>
        </authorList>
    </citation>
    <scope>NUCLEOTIDE SEQUENCE [LARGE SCALE GENOMIC DNA]</scope>
    <source>
        <strain evidence="2">ATCC 25435</strain>
    </source>
</reference>
<evidence type="ECO:0000313" key="1">
    <source>
        <dbReference type="EMBL" id="EMF53542.1"/>
    </source>
</evidence>